<name>A0A1I7WWZ3_HETBA</name>
<dbReference type="AlphaFoldDB" id="A0A1I7WWZ3"/>
<organism evidence="2 3">
    <name type="scientific">Heterorhabditis bacteriophora</name>
    <name type="common">Entomopathogenic nematode worm</name>
    <dbReference type="NCBI Taxonomy" id="37862"/>
    <lineage>
        <taxon>Eukaryota</taxon>
        <taxon>Metazoa</taxon>
        <taxon>Ecdysozoa</taxon>
        <taxon>Nematoda</taxon>
        <taxon>Chromadorea</taxon>
        <taxon>Rhabditida</taxon>
        <taxon>Rhabditina</taxon>
        <taxon>Rhabditomorpha</taxon>
        <taxon>Strongyloidea</taxon>
        <taxon>Heterorhabditidae</taxon>
        <taxon>Heterorhabditis</taxon>
    </lineage>
</organism>
<evidence type="ECO:0000256" key="1">
    <source>
        <dbReference type="SAM" id="Phobius"/>
    </source>
</evidence>
<reference evidence="3" key="1">
    <citation type="submission" date="2016-11" db="UniProtKB">
        <authorList>
            <consortium name="WormBaseParasite"/>
        </authorList>
    </citation>
    <scope>IDENTIFICATION</scope>
</reference>
<keyword evidence="1" id="KW-1133">Transmembrane helix</keyword>
<keyword evidence="1" id="KW-0812">Transmembrane</keyword>
<keyword evidence="1" id="KW-0472">Membrane</keyword>
<sequence length="88" mass="10340">MNKRSATPSPINMLTKLVVVLRVIIFIYLFNGITKFNDFDCDSSNFLQQSSLFLMMMFTSYYSTQKIYLVLLSSYNLYPLSAYYFIQI</sequence>
<feature type="transmembrane region" description="Helical" evidence="1">
    <location>
        <begin position="12"/>
        <end position="30"/>
    </location>
</feature>
<keyword evidence="2" id="KW-1185">Reference proteome</keyword>
<feature type="transmembrane region" description="Helical" evidence="1">
    <location>
        <begin position="67"/>
        <end position="86"/>
    </location>
</feature>
<proteinExistence type="predicted"/>
<protein>
    <submittedName>
        <fullName evidence="3">Uncharacterized protein</fullName>
    </submittedName>
</protein>
<evidence type="ECO:0000313" key="3">
    <source>
        <dbReference type="WBParaSite" id="Hba_09619"/>
    </source>
</evidence>
<dbReference type="Proteomes" id="UP000095283">
    <property type="component" value="Unplaced"/>
</dbReference>
<evidence type="ECO:0000313" key="2">
    <source>
        <dbReference type="Proteomes" id="UP000095283"/>
    </source>
</evidence>
<dbReference type="WBParaSite" id="Hba_09619">
    <property type="protein sequence ID" value="Hba_09619"/>
    <property type="gene ID" value="Hba_09619"/>
</dbReference>
<accession>A0A1I7WWZ3</accession>